<protein>
    <submittedName>
        <fullName evidence="2">Uncharacterized protein</fullName>
    </submittedName>
</protein>
<accession>A0ABQ8UJ88</accession>
<evidence type="ECO:0000256" key="1">
    <source>
        <dbReference type="SAM" id="MobiDB-lite"/>
    </source>
</evidence>
<name>A0ABQ8UJ88_9EUKA</name>
<sequence length="93" mass="9294">MRARALELVTMPPPPACLPGDATPLGDELAAARAALPGDATPLRGDDGDELAAARAALPGDATPLRVDDGEAPVPLPGNATPPRHEGSTVSRG</sequence>
<proteinExistence type="predicted"/>
<evidence type="ECO:0000313" key="2">
    <source>
        <dbReference type="EMBL" id="KAJ4459296.1"/>
    </source>
</evidence>
<comment type="caution">
    <text evidence="2">The sequence shown here is derived from an EMBL/GenBank/DDBJ whole genome shotgun (WGS) entry which is preliminary data.</text>
</comment>
<gene>
    <name evidence="2" type="ORF">PAPYR_4849</name>
</gene>
<organism evidence="2 3">
    <name type="scientific">Paratrimastix pyriformis</name>
    <dbReference type="NCBI Taxonomy" id="342808"/>
    <lineage>
        <taxon>Eukaryota</taxon>
        <taxon>Metamonada</taxon>
        <taxon>Preaxostyla</taxon>
        <taxon>Paratrimastigidae</taxon>
        <taxon>Paratrimastix</taxon>
    </lineage>
</organism>
<evidence type="ECO:0000313" key="3">
    <source>
        <dbReference type="Proteomes" id="UP001141327"/>
    </source>
</evidence>
<dbReference type="EMBL" id="JAPMOS010000021">
    <property type="protein sequence ID" value="KAJ4459296.1"/>
    <property type="molecule type" value="Genomic_DNA"/>
</dbReference>
<keyword evidence="3" id="KW-1185">Reference proteome</keyword>
<dbReference type="Proteomes" id="UP001141327">
    <property type="component" value="Unassembled WGS sequence"/>
</dbReference>
<reference evidence="2" key="1">
    <citation type="journal article" date="2022" name="bioRxiv">
        <title>Genomics of Preaxostyla Flagellates Illuminates Evolutionary Transitions and the Path Towards Mitochondrial Loss.</title>
        <authorList>
            <person name="Novak L.V.F."/>
            <person name="Treitli S.C."/>
            <person name="Pyrih J."/>
            <person name="Halakuc P."/>
            <person name="Pipaliya S.V."/>
            <person name="Vacek V."/>
            <person name="Brzon O."/>
            <person name="Soukal P."/>
            <person name="Eme L."/>
            <person name="Dacks J.B."/>
            <person name="Karnkowska A."/>
            <person name="Elias M."/>
            <person name="Hampl V."/>
        </authorList>
    </citation>
    <scope>NUCLEOTIDE SEQUENCE</scope>
    <source>
        <strain evidence="2">RCP-MX</strain>
    </source>
</reference>
<feature type="region of interest" description="Disordered" evidence="1">
    <location>
        <begin position="58"/>
        <end position="93"/>
    </location>
</feature>